<name>A0ACA9LV55_9GLOM</name>
<sequence>ILINIPHHLMVLNPSISSDYLSSINSLDDNEDSDIQNYVQDISIELSKRISRKSEEIEEIETTLRRL</sequence>
<dbReference type="EMBL" id="CAJVPW010004992">
    <property type="protein sequence ID" value="CAG8548564.1"/>
    <property type="molecule type" value="Genomic_DNA"/>
</dbReference>
<organism evidence="1 2">
    <name type="scientific">Cetraspora pellucida</name>
    <dbReference type="NCBI Taxonomy" id="1433469"/>
    <lineage>
        <taxon>Eukaryota</taxon>
        <taxon>Fungi</taxon>
        <taxon>Fungi incertae sedis</taxon>
        <taxon>Mucoromycota</taxon>
        <taxon>Glomeromycotina</taxon>
        <taxon>Glomeromycetes</taxon>
        <taxon>Diversisporales</taxon>
        <taxon>Gigasporaceae</taxon>
        <taxon>Cetraspora</taxon>
    </lineage>
</organism>
<evidence type="ECO:0000313" key="2">
    <source>
        <dbReference type="Proteomes" id="UP000789366"/>
    </source>
</evidence>
<evidence type="ECO:0000313" key="1">
    <source>
        <dbReference type="EMBL" id="CAG8548564.1"/>
    </source>
</evidence>
<feature type="non-terminal residue" evidence="1">
    <location>
        <position position="1"/>
    </location>
</feature>
<gene>
    <name evidence="1" type="ORF">SPELUC_LOCUS5113</name>
</gene>
<proteinExistence type="predicted"/>
<keyword evidence="2" id="KW-1185">Reference proteome</keyword>
<reference evidence="1" key="1">
    <citation type="submission" date="2021-06" db="EMBL/GenBank/DDBJ databases">
        <authorList>
            <person name="Kallberg Y."/>
            <person name="Tangrot J."/>
            <person name="Rosling A."/>
        </authorList>
    </citation>
    <scope>NUCLEOTIDE SEQUENCE</scope>
    <source>
        <strain evidence="1">28 12/20/2015</strain>
    </source>
</reference>
<comment type="caution">
    <text evidence="1">The sequence shown here is derived from an EMBL/GenBank/DDBJ whole genome shotgun (WGS) entry which is preliminary data.</text>
</comment>
<dbReference type="Proteomes" id="UP000789366">
    <property type="component" value="Unassembled WGS sequence"/>
</dbReference>
<accession>A0ACA9LV55</accession>
<protein>
    <submittedName>
        <fullName evidence="1">13372_t:CDS:1</fullName>
    </submittedName>
</protein>